<dbReference type="PANTHER" id="PTHR10773:SF19">
    <property type="match status" value="1"/>
</dbReference>
<accession>A0AAV2RGG0</accession>
<evidence type="ECO:0000313" key="2">
    <source>
        <dbReference type="Proteomes" id="UP001497623"/>
    </source>
</evidence>
<evidence type="ECO:0000313" key="1">
    <source>
        <dbReference type="EMBL" id="CAL4124396.1"/>
    </source>
</evidence>
<dbReference type="Proteomes" id="UP001497623">
    <property type="component" value="Unassembled WGS sequence"/>
</dbReference>
<name>A0AAV2RGG0_MEGNR</name>
<organism evidence="1 2">
    <name type="scientific">Meganyctiphanes norvegica</name>
    <name type="common">Northern krill</name>
    <name type="synonym">Thysanopoda norvegica</name>
    <dbReference type="NCBI Taxonomy" id="48144"/>
    <lineage>
        <taxon>Eukaryota</taxon>
        <taxon>Metazoa</taxon>
        <taxon>Ecdysozoa</taxon>
        <taxon>Arthropoda</taxon>
        <taxon>Crustacea</taxon>
        <taxon>Multicrustacea</taxon>
        <taxon>Malacostraca</taxon>
        <taxon>Eumalacostraca</taxon>
        <taxon>Eucarida</taxon>
        <taxon>Euphausiacea</taxon>
        <taxon>Euphausiidae</taxon>
        <taxon>Meganyctiphanes</taxon>
    </lineage>
</organism>
<reference evidence="1 2" key="1">
    <citation type="submission" date="2024-05" db="EMBL/GenBank/DDBJ databases">
        <authorList>
            <person name="Wallberg A."/>
        </authorList>
    </citation>
    <scope>NUCLEOTIDE SEQUENCE [LARGE SCALE GENOMIC DNA]</scope>
</reference>
<keyword evidence="2" id="KW-1185">Reference proteome</keyword>
<dbReference type="AlphaFoldDB" id="A0AAV2RGG0"/>
<comment type="caution">
    <text evidence="1">The sequence shown here is derived from an EMBL/GenBank/DDBJ whole genome shotgun (WGS) entry which is preliminary data.</text>
</comment>
<gene>
    <name evidence="1" type="ORF">MNOR_LOCUS24472</name>
</gene>
<dbReference type="PANTHER" id="PTHR10773">
    <property type="entry name" value="DNA-DIRECTED RNA POLYMERASES I, II, AND III SUBUNIT RPABC2"/>
    <property type="match status" value="1"/>
</dbReference>
<protein>
    <submittedName>
        <fullName evidence="1">Uncharacterized protein</fullName>
    </submittedName>
</protein>
<sequence>MPSIPCPIKKCGWSTDDVADVCAATLLNAHMFNHISALHGQSADQTTMKTEKVKRPKTAADCVSEVWDYFSDLWVDSKAATKVEGQEVGDGGDQVAGNSGDGGEQFASNICDGSGQGTGNIGDSGGQIDGNVSDSGSEADYCQKSVICTNVAKRGCERVSQPEKWLKTIAKKKRNLGQSYTSYNTKIEVPARKVGKPCSDGCFDKVDRETISDIFSHFWNIGNYDDQNSYLQSLICEKEPKRRRKKVGESRRPVNYEYHVKVQHKNVKVCRSAFASIHGLGMGKMKLLLKKRTLSPSGTPLLDKRGRMPSPRAIGGRKLELVHEFIQGLLVTASHYTDASTPDRCYLDGVRSITELYKKYINWLDKNHNQEYKVSNQFWSKVFNRDYKIDLKPPKTE</sequence>
<proteinExistence type="predicted"/>
<dbReference type="EMBL" id="CAXKWB010022508">
    <property type="protein sequence ID" value="CAL4124396.1"/>
    <property type="molecule type" value="Genomic_DNA"/>
</dbReference>